<name>A0A842HE01_9BACT</name>
<evidence type="ECO:0000313" key="9">
    <source>
        <dbReference type="Proteomes" id="UP000546464"/>
    </source>
</evidence>
<protein>
    <recommendedName>
        <fullName evidence="6">Aminotransferase</fullName>
        <ecNumber evidence="6">2.6.1.-</ecNumber>
    </recommendedName>
</protein>
<dbReference type="InterPro" id="IPR050596">
    <property type="entry name" value="AspAT/PAT-like"/>
</dbReference>
<proteinExistence type="inferred from homology"/>
<keyword evidence="4 6" id="KW-0808">Transferase</keyword>
<dbReference type="EC" id="2.6.1.-" evidence="6"/>
<keyword evidence="9" id="KW-1185">Reference proteome</keyword>
<dbReference type="PANTHER" id="PTHR46383:SF1">
    <property type="entry name" value="ASPARTATE AMINOTRANSFERASE"/>
    <property type="match status" value="1"/>
</dbReference>
<evidence type="ECO:0000256" key="3">
    <source>
        <dbReference type="ARBA" id="ARBA00022576"/>
    </source>
</evidence>
<organism evidence="8 9">
    <name type="scientific">Ruficoccus amylovorans</name>
    <dbReference type="NCBI Taxonomy" id="1804625"/>
    <lineage>
        <taxon>Bacteria</taxon>
        <taxon>Pseudomonadati</taxon>
        <taxon>Verrucomicrobiota</taxon>
        <taxon>Opitutia</taxon>
        <taxon>Puniceicoccales</taxon>
        <taxon>Cerasicoccaceae</taxon>
        <taxon>Ruficoccus</taxon>
    </lineage>
</organism>
<feature type="domain" description="Aminotransferase class I/classII large" evidence="7">
    <location>
        <begin position="34"/>
        <end position="386"/>
    </location>
</feature>
<dbReference type="InterPro" id="IPR015421">
    <property type="entry name" value="PyrdxlP-dep_Trfase_major"/>
</dbReference>
<dbReference type="InterPro" id="IPR015422">
    <property type="entry name" value="PyrdxlP-dep_Trfase_small"/>
</dbReference>
<dbReference type="CDD" id="cd00609">
    <property type="entry name" value="AAT_like"/>
    <property type="match status" value="1"/>
</dbReference>
<comment type="caution">
    <text evidence="8">The sequence shown here is derived from an EMBL/GenBank/DDBJ whole genome shotgun (WGS) entry which is preliminary data.</text>
</comment>
<dbReference type="Pfam" id="PF00155">
    <property type="entry name" value="Aminotran_1_2"/>
    <property type="match status" value="1"/>
</dbReference>
<comment type="cofactor">
    <cofactor evidence="1 6">
        <name>pyridoxal 5'-phosphate</name>
        <dbReference type="ChEBI" id="CHEBI:597326"/>
    </cofactor>
</comment>
<accession>A0A842HE01</accession>
<dbReference type="InterPro" id="IPR004839">
    <property type="entry name" value="Aminotransferase_I/II_large"/>
</dbReference>
<dbReference type="GO" id="GO:0006520">
    <property type="term" value="P:amino acid metabolic process"/>
    <property type="evidence" value="ECO:0007669"/>
    <property type="project" value="InterPro"/>
</dbReference>
<evidence type="ECO:0000256" key="2">
    <source>
        <dbReference type="ARBA" id="ARBA00007441"/>
    </source>
</evidence>
<dbReference type="GO" id="GO:0030170">
    <property type="term" value="F:pyridoxal phosphate binding"/>
    <property type="evidence" value="ECO:0007669"/>
    <property type="project" value="InterPro"/>
</dbReference>
<evidence type="ECO:0000313" key="8">
    <source>
        <dbReference type="EMBL" id="MBC2593571.1"/>
    </source>
</evidence>
<dbReference type="Gene3D" id="3.90.1150.10">
    <property type="entry name" value="Aspartate Aminotransferase, domain 1"/>
    <property type="match status" value="1"/>
</dbReference>
<evidence type="ECO:0000259" key="7">
    <source>
        <dbReference type="Pfam" id="PF00155"/>
    </source>
</evidence>
<dbReference type="InterPro" id="IPR004838">
    <property type="entry name" value="NHTrfase_class1_PyrdxlP-BS"/>
</dbReference>
<keyword evidence="5" id="KW-0663">Pyridoxal phosphate</keyword>
<dbReference type="Gene3D" id="3.40.640.10">
    <property type="entry name" value="Type I PLP-dependent aspartate aminotransferase-like (Major domain)"/>
    <property type="match status" value="1"/>
</dbReference>
<dbReference type="RefSeq" id="WP_185674576.1">
    <property type="nucleotide sequence ID" value="NZ_JACHVB010000014.1"/>
</dbReference>
<dbReference type="Proteomes" id="UP000546464">
    <property type="component" value="Unassembled WGS sequence"/>
</dbReference>
<gene>
    <name evidence="8" type="ORF">H5P28_04780</name>
</gene>
<evidence type="ECO:0000256" key="1">
    <source>
        <dbReference type="ARBA" id="ARBA00001933"/>
    </source>
</evidence>
<evidence type="ECO:0000256" key="6">
    <source>
        <dbReference type="RuleBase" id="RU000481"/>
    </source>
</evidence>
<dbReference type="InterPro" id="IPR015424">
    <property type="entry name" value="PyrdxlP-dep_Trfase"/>
</dbReference>
<dbReference type="GO" id="GO:0008483">
    <property type="term" value="F:transaminase activity"/>
    <property type="evidence" value="ECO:0007669"/>
    <property type="project" value="UniProtKB-KW"/>
</dbReference>
<dbReference type="SUPFAM" id="SSF53383">
    <property type="entry name" value="PLP-dependent transferases"/>
    <property type="match status" value="1"/>
</dbReference>
<evidence type="ECO:0000256" key="5">
    <source>
        <dbReference type="ARBA" id="ARBA00022898"/>
    </source>
</evidence>
<dbReference type="PROSITE" id="PS00105">
    <property type="entry name" value="AA_TRANSFER_CLASS_1"/>
    <property type="match status" value="1"/>
</dbReference>
<keyword evidence="3 6" id="KW-0032">Aminotransferase</keyword>
<dbReference type="EMBL" id="JACHVB010000014">
    <property type="protein sequence ID" value="MBC2593571.1"/>
    <property type="molecule type" value="Genomic_DNA"/>
</dbReference>
<sequence>MSQDRLSVWAKGISPSPTLAVDAKAKALKAEGKDVCGFGAGEPDFDTPEFIKEACVEALRAGQTKYCPAAGLPALKKALADKYKLDNNLEVDPSQIVVSPGGKYSCYLAILATCSPGDEVVIPAPFWVSYPEMVKLAGATPVIISAGEEADFKITPEQLRAAITPKTKLVILNSPSNPTGTVYTPVEIEALVEVCLSAGVLIMSDEIYEYLLYDGVTHLSPASLSKEAAESTITVGGFSKTFSMTGWRLGTLVAPKAIAAAVGDLQSQTSSNATTFAQFGALAALKQRDEAKAAVAKMLAVFDSRRLKLLNGLNAIKGINCRRAQGAFYLFPSLSGLGISSTDFAARLLEEELVAVVPGVAFGADECMRLSYATSDEVIDKGLERLARFCQQL</sequence>
<comment type="similarity">
    <text evidence="2 6">Belongs to the class-I pyridoxal-phosphate-dependent aminotransferase family.</text>
</comment>
<reference evidence="8 9" key="1">
    <citation type="submission" date="2020-07" db="EMBL/GenBank/DDBJ databases">
        <authorList>
            <person name="Feng X."/>
        </authorList>
    </citation>
    <scope>NUCLEOTIDE SEQUENCE [LARGE SCALE GENOMIC DNA]</scope>
    <source>
        <strain evidence="8 9">JCM31066</strain>
    </source>
</reference>
<evidence type="ECO:0000256" key="4">
    <source>
        <dbReference type="ARBA" id="ARBA00022679"/>
    </source>
</evidence>
<dbReference type="AlphaFoldDB" id="A0A842HE01"/>
<dbReference type="PANTHER" id="PTHR46383">
    <property type="entry name" value="ASPARTATE AMINOTRANSFERASE"/>
    <property type="match status" value="1"/>
</dbReference>
<dbReference type="FunFam" id="3.40.640.10:FF:000033">
    <property type="entry name" value="Aspartate aminotransferase"/>
    <property type="match status" value="1"/>
</dbReference>